<evidence type="ECO:0008006" key="4">
    <source>
        <dbReference type="Google" id="ProtNLM"/>
    </source>
</evidence>
<feature type="region of interest" description="Disordered" evidence="1">
    <location>
        <begin position="33"/>
        <end position="61"/>
    </location>
</feature>
<dbReference type="EMBL" id="JACHGH010000003">
    <property type="protein sequence ID" value="MBB6452713.1"/>
    <property type="molecule type" value="Genomic_DNA"/>
</dbReference>
<sequence>MKLWFRKVSVILITILTLGLYIPPTYLSADPAENEEVASPKEEPTLLDDSPFETDTDDHQPNNDYLSQITVIAKNATISKLGPRIFDQVEEDVFTNILPTMEEIISSILEEGSEDVIPYYGISEQTTRGYGEKIFNLYDGRTNEDIARFHVRRDNRPGEGYWFNFHYHLNTDNFEKHHVIGEIFWDKNTPPKWMS</sequence>
<organism evidence="2 3">
    <name type="scientific">Salirhabdus euzebyi</name>
    <dbReference type="NCBI Taxonomy" id="394506"/>
    <lineage>
        <taxon>Bacteria</taxon>
        <taxon>Bacillati</taxon>
        <taxon>Bacillota</taxon>
        <taxon>Bacilli</taxon>
        <taxon>Bacillales</taxon>
        <taxon>Bacillaceae</taxon>
        <taxon>Salirhabdus</taxon>
    </lineage>
</organism>
<evidence type="ECO:0000256" key="1">
    <source>
        <dbReference type="SAM" id="MobiDB-lite"/>
    </source>
</evidence>
<keyword evidence="3" id="KW-1185">Reference proteome</keyword>
<dbReference type="Proteomes" id="UP000581688">
    <property type="component" value="Unassembled WGS sequence"/>
</dbReference>
<protein>
    <recommendedName>
        <fullName evidence="4">YpjP-like protein</fullName>
    </recommendedName>
</protein>
<gene>
    <name evidence="2" type="ORF">HNQ94_001159</name>
</gene>
<dbReference type="RefSeq" id="WP_174495274.1">
    <property type="nucleotide sequence ID" value="NZ_CADDWK010000003.1"/>
</dbReference>
<dbReference type="InterPro" id="IPR025616">
    <property type="entry name" value="YpjP"/>
</dbReference>
<proteinExistence type="predicted"/>
<dbReference type="Pfam" id="PF14005">
    <property type="entry name" value="YpjP"/>
    <property type="match status" value="1"/>
</dbReference>
<dbReference type="AlphaFoldDB" id="A0A841Q269"/>
<evidence type="ECO:0000313" key="2">
    <source>
        <dbReference type="EMBL" id="MBB6452713.1"/>
    </source>
</evidence>
<accession>A0A841Q269</accession>
<name>A0A841Q269_9BACI</name>
<comment type="caution">
    <text evidence="2">The sequence shown here is derived from an EMBL/GenBank/DDBJ whole genome shotgun (WGS) entry which is preliminary data.</text>
</comment>
<evidence type="ECO:0000313" key="3">
    <source>
        <dbReference type="Proteomes" id="UP000581688"/>
    </source>
</evidence>
<reference evidence="2 3" key="1">
    <citation type="submission" date="2020-08" db="EMBL/GenBank/DDBJ databases">
        <title>Genomic Encyclopedia of Type Strains, Phase IV (KMG-IV): sequencing the most valuable type-strain genomes for metagenomic binning, comparative biology and taxonomic classification.</title>
        <authorList>
            <person name="Goeker M."/>
        </authorList>
    </citation>
    <scope>NUCLEOTIDE SEQUENCE [LARGE SCALE GENOMIC DNA]</scope>
    <source>
        <strain evidence="2 3">DSM 19612</strain>
    </source>
</reference>